<keyword evidence="12" id="KW-1185">Reference proteome</keyword>
<evidence type="ECO:0000256" key="8">
    <source>
        <dbReference type="PROSITE-ProRule" id="PRU01360"/>
    </source>
</evidence>
<proteinExistence type="inferred from homology"/>
<dbReference type="STRING" id="188872.SAMN03080602_02972"/>
<dbReference type="GO" id="GO:0044718">
    <property type="term" value="P:siderophore transmembrane transport"/>
    <property type="evidence" value="ECO:0007669"/>
    <property type="project" value="TreeGrafter"/>
</dbReference>
<feature type="chain" id="PRO_5012304613" evidence="9">
    <location>
        <begin position="33"/>
        <end position="1057"/>
    </location>
</feature>
<evidence type="ECO:0000256" key="9">
    <source>
        <dbReference type="SAM" id="SignalP"/>
    </source>
</evidence>
<gene>
    <name evidence="11" type="ORF">SAMN03080602_02972</name>
</gene>
<protein>
    <submittedName>
        <fullName evidence="11">TonB-linked outer membrane protein, SusC/RagA family</fullName>
    </submittedName>
</protein>
<keyword evidence="4 8" id="KW-0812">Transmembrane</keyword>
<dbReference type="InterPro" id="IPR037066">
    <property type="entry name" value="Plug_dom_sf"/>
</dbReference>
<evidence type="ECO:0000313" key="12">
    <source>
        <dbReference type="Proteomes" id="UP000193420"/>
    </source>
</evidence>
<reference evidence="12" key="1">
    <citation type="submission" date="2017-04" db="EMBL/GenBank/DDBJ databases">
        <authorList>
            <person name="Varghese N."/>
            <person name="Submissions S."/>
        </authorList>
    </citation>
    <scope>NUCLEOTIDE SEQUENCE [LARGE SCALE GENOMIC DNA]</scope>
    <source>
        <strain evidence="12">DSM 19835</strain>
    </source>
</reference>
<dbReference type="EMBL" id="FXAO01000006">
    <property type="protein sequence ID" value="SMG41206.1"/>
    <property type="molecule type" value="Genomic_DNA"/>
</dbReference>
<dbReference type="InterPro" id="IPR008969">
    <property type="entry name" value="CarboxyPept-like_regulatory"/>
</dbReference>
<dbReference type="Pfam" id="PF13715">
    <property type="entry name" value="CarbopepD_reg_2"/>
    <property type="match status" value="1"/>
</dbReference>
<dbReference type="SUPFAM" id="SSF56935">
    <property type="entry name" value="Porins"/>
    <property type="match status" value="1"/>
</dbReference>
<evidence type="ECO:0000256" key="3">
    <source>
        <dbReference type="ARBA" id="ARBA00022452"/>
    </source>
</evidence>
<keyword evidence="2 8" id="KW-0813">Transport</keyword>
<evidence type="ECO:0000313" key="11">
    <source>
        <dbReference type="EMBL" id="SMG41206.1"/>
    </source>
</evidence>
<dbReference type="InterPro" id="IPR012910">
    <property type="entry name" value="Plug_dom"/>
</dbReference>
<dbReference type="AlphaFoldDB" id="A0A1X7KJR0"/>
<feature type="signal peptide" evidence="9">
    <location>
        <begin position="1"/>
        <end position="32"/>
    </location>
</feature>
<dbReference type="InterPro" id="IPR023997">
    <property type="entry name" value="TonB-dep_OMP_SusC/RagA_CS"/>
</dbReference>
<accession>A0A1X7KJR0</accession>
<dbReference type="Gene3D" id="2.40.170.20">
    <property type="entry name" value="TonB-dependent receptor, beta-barrel domain"/>
    <property type="match status" value="1"/>
</dbReference>
<dbReference type="Pfam" id="PF07715">
    <property type="entry name" value="Plug"/>
    <property type="match status" value="1"/>
</dbReference>
<dbReference type="Gene3D" id="2.170.130.10">
    <property type="entry name" value="TonB-dependent receptor, plug domain"/>
    <property type="match status" value="1"/>
</dbReference>
<feature type="domain" description="TonB-dependent receptor plug" evidence="10">
    <location>
        <begin position="152"/>
        <end position="260"/>
    </location>
</feature>
<dbReference type="InterPro" id="IPR036942">
    <property type="entry name" value="Beta-barrel_TonB_sf"/>
</dbReference>
<evidence type="ECO:0000256" key="1">
    <source>
        <dbReference type="ARBA" id="ARBA00004571"/>
    </source>
</evidence>
<dbReference type="InterPro" id="IPR039426">
    <property type="entry name" value="TonB-dep_rcpt-like"/>
</dbReference>
<keyword evidence="5 9" id="KW-0732">Signal</keyword>
<dbReference type="InterPro" id="IPR023996">
    <property type="entry name" value="TonB-dep_OMP_SusC/RagA"/>
</dbReference>
<evidence type="ECO:0000256" key="7">
    <source>
        <dbReference type="ARBA" id="ARBA00023237"/>
    </source>
</evidence>
<dbReference type="RefSeq" id="WP_085499726.1">
    <property type="nucleotide sequence ID" value="NZ_FXAO01000006.1"/>
</dbReference>
<evidence type="ECO:0000256" key="5">
    <source>
        <dbReference type="ARBA" id="ARBA00022729"/>
    </source>
</evidence>
<name>A0A1X7KJR0_9FLAO</name>
<dbReference type="Gene3D" id="2.60.40.1120">
    <property type="entry name" value="Carboxypeptidase-like, regulatory domain"/>
    <property type="match status" value="1"/>
</dbReference>
<dbReference type="SUPFAM" id="SSF49464">
    <property type="entry name" value="Carboxypeptidase regulatory domain-like"/>
    <property type="match status" value="1"/>
</dbReference>
<dbReference type="PROSITE" id="PS52016">
    <property type="entry name" value="TONB_DEPENDENT_REC_3"/>
    <property type="match status" value="1"/>
</dbReference>
<dbReference type="NCBIfam" id="TIGR04057">
    <property type="entry name" value="SusC_RagA_signa"/>
    <property type="match status" value="1"/>
</dbReference>
<dbReference type="PANTHER" id="PTHR30069:SF29">
    <property type="entry name" value="HEMOGLOBIN AND HEMOGLOBIN-HAPTOGLOBIN-BINDING PROTEIN 1-RELATED"/>
    <property type="match status" value="1"/>
</dbReference>
<evidence type="ECO:0000259" key="10">
    <source>
        <dbReference type="Pfam" id="PF07715"/>
    </source>
</evidence>
<dbReference type="PANTHER" id="PTHR30069">
    <property type="entry name" value="TONB-DEPENDENT OUTER MEMBRANE RECEPTOR"/>
    <property type="match status" value="1"/>
</dbReference>
<evidence type="ECO:0000256" key="4">
    <source>
        <dbReference type="ARBA" id="ARBA00022692"/>
    </source>
</evidence>
<dbReference type="GO" id="GO:0015344">
    <property type="term" value="F:siderophore uptake transmembrane transporter activity"/>
    <property type="evidence" value="ECO:0007669"/>
    <property type="project" value="TreeGrafter"/>
</dbReference>
<keyword evidence="7 8" id="KW-0998">Cell outer membrane</keyword>
<comment type="subcellular location">
    <subcellularLocation>
        <location evidence="1 8">Cell outer membrane</location>
        <topology evidence="1 8">Multi-pass membrane protein</topology>
    </subcellularLocation>
</comment>
<keyword evidence="3 8" id="KW-1134">Transmembrane beta strand</keyword>
<comment type="similarity">
    <text evidence="8">Belongs to the TonB-dependent receptor family.</text>
</comment>
<dbReference type="OrthoDB" id="9768177at2"/>
<evidence type="ECO:0000256" key="6">
    <source>
        <dbReference type="ARBA" id="ARBA00023136"/>
    </source>
</evidence>
<keyword evidence="6 8" id="KW-0472">Membrane</keyword>
<dbReference type="NCBIfam" id="TIGR04056">
    <property type="entry name" value="OMP_RagA_SusC"/>
    <property type="match status" value="1"/>
</dbReference>
<sequence>MKCKLLLQRWPATGCPLYACVLLLFLCSALHANDPLLSNTIENDLDVIKISNVISTSFPQSTITGTVVDENGIGLPGASVVEKGTTNGTQTDFDGNFTINVSQNATLTISYIGFVSKDFVVGSSTKINVVLQEDAASLDEVVVIGYGTQTRAEVTNAVSQLAGPVLKQTPAISTSNALQGQVPGLFVVQSGSAPGFDDSVLRVRGSSTFNGNVPVLIVIDGVANRDPDGLNRIDSGDIESISVLKDASAAIYGAQAAGGVILVTTKRGRTGKAKFQYTTDQGFSRPIGKLGVANALQFMNINNTADELDGRPLGFPQELIDNFQNGTRESTDWWDDIIGGRSLSQSRHSLNVSGGSERVKYFTSFGHARQGALAVNDDKTQLRQYNLRSNLDIDVTDNFKVQFDLHGRRKYTQRPQGDTGGVGNQLAVTSPLLPAFINGDSNFPTSGYSEFNPAARVTSPGYGKFNNDVFNASLNWDLKMPWLTEGISFKGFAAYDQAYWAEKEFNFTWNWYELDQNGEPVQRNSRTIEPPGLTQTFRQSNQTTVNFRLEYEKRFGKDHDLKAFVAYEQNEGAGNFFQAGRLNFESAAIDELFAGSLNQDNWKTDGSASETSRQNYFGRLSYSAFSKYLFQFNFRYDGSSIFPKGNRFGFFPGASAGWRLSEESFIPEVFSDLKLRGSWGILGNDRVSPFQFLQAFGFPSGLSGNSGGYVIGGEDVQTLVPGVSPNANITWEKTESVDIGLEGSLFDGKLGFAFDYFKQNTTDILAARNSSIPNVFGILPPSENIGEFFNEGVDAQVTYNYDNRNGFNFGITGNLTYARNRIEFFDEVPPAEGSEFQKLEGKPLNSQLVYKYIGIYRSQEDLDNNVNYPGAGLGNLIFADLNGDGTINGDDRYRYDAKAFPEIQYGLNIVANYKNFDMSMLLQGQGRVKKTVNNEFNASGGGNNLAYFVDRTYSLSNTDAEFPRIRRTGLDGGVSSDFWYRNADFLRLKQMSIGYSLPDKALEKLKSLESFRLYVSATNILTIFDALGEYERGDPEFTNNFNFPQLSTINLGLNVGF</sequence>
<organism evidence="11 12">
    <name type="scientific">Arenibacter troitsensis</name>
    <dbReference type="NCBI Taxonomy" id="188872"/>
    <lineage>
        <taxon>Bacteria</taxon>
        <taxon>Pseudomonadati</taxon>
        <taxon>Bacteroidota</taxon>
        <taxon>Flavobacteriia</taxon>
        <taxon>Flavobacteriales</taxon>
        <taxon>Flavobacteriaceae</taxon>
        <taxon>Arenibacter</taxon>
    </lineage>
</organism>
<dbReference type="Proteomes" id="UP000193420">
    <property type="component" value="Unassembled WGS sequence"/>
</dbReference>
<evidence type="ECO:0000256" key="2">
    <source>
        <dbReference type="ARBA" id="ARBA00022448"/>
    </source>
</evidence>
<dbReference type="GO" id="GO:0009279">
    <property type="term" value="C:cell outer membrane"/>
    <property type="evidence" value="ECO:0007669"/>
    <property type="project" value="UniProtKB-SubCell"/>
</dbReference>